<name>A0A9W4XCX0_9PROT</name>
<dbReference type="RefSeq" id="WP_271788622.1">
    <property type="nucleotide sequence ID" value="NZ_CAMXCM010000001.1"/>
</dbReference>
<keyword evidence="4" id="KW-1185">Reference proteome</keyword>
<evidence type="ECO:0000313" key="2">
    <source>
        <dbReference type="EMBL" id="CAI3935917.1"/>
    </source>
</evidence>
<organism evidence="2 3">
    <name type="scientific">Commensalibacter communis</name>
    <dbReference type="NCBI Taxonomy" id="2972786"/>
    <lineage>
        <taxon>Bacteria</taxon>
        <taxon>Pseudomonadati</taxon>
        <taxon>Pseudomonadota</taxon>
        <taxon>Alphaproteobacteria</taxon>
        <taxon>Acetobacterales</taxon>
        <taxon>Acetobacteraceae</taxon>
    </lineage>
</organism>
<evidence type="ECO:0000313" key="3">
    <source>
        <dbReference type="Proteomes" id="UP001154255"/>
    </source>
</evidence>
<gene>
    <name evidence="1" type="ORF">R53529_LOCUS166</name>
    <name evidence="2" type="ORF">R53530_LOCUS935</name>
</gene>
<sequence>MSRTNPSGRSVMFRFFIAHSDVETISGAFIKILLTSDTGDGSPWLNVDVLLQHPCQSRKKTVSFYNAQTKSYSIDYSKLTINLHDEKFHTAYFILNNNYKGYTCFAIDGVYFNRELPTGNLLEKDLPWVPMQMEPATCDDIWKNFLNTSKRSHLAALLKNITGTFNTDNNDIPRAGTMIGDLFFAAMCRVFCLGVPIVIPNATDTMELSNYYKKYYYTDLCKDPMAN</sequence>
<dbReference type="Proteomes" id="UP001154255">
    <property type="component" value="Unassembled WGS sequence"/>
</dbReference>
<evidence type="ECO:0000313" key="4">
    <source>
        <dbReference type="Proteomes" id="UP001154259"/>
    </source>
</evidence>
<dbReference type="AlphaFoldDB" id="A0A9W4XCX0"/>
<accession>A0A9W4XCX0</accession>
<dbReference type="EMBL" id="CAMXCS010000001">
    <property type="protein sequence ID" value="CAI3924888.1"/>
    <property type="molecule type" value="Genomic_DNA"/>
</dbReference>
<dbReference type="Proteomes" id="UP001154259">
    <property type="component" value="Unassembled WGS sequence"/>
</dbReference>
<dbReference type="EMBL" id="CAMXCM010000001">
    <property type="protein sequence ID" value="CAI3935917.1"/>
    <property type="molecule type" value="Genomic_DNA"/>
</dbReference>
<evidence type="ECO:0000313" key="1">
    <source>
        <dbReference type="EMBL" id="CAI3924888.1"/>
    </source>
</evidence>
<protein>
    <submittedName>
        <fullName evidence="2">Uncharacterized protein</fullName>
    </submittedName>
</protein>
<proteinExistence type="predicted"/>
<comment type="caution">
    <text evidence="2">The sequence shown here is derived from an EMBL/GenBank/DDBJ whole genome shotgun (WGS) entry which is preliminary data.</text>
</comment>
<reference evidence="2" key="1">
    <citation type="submission" date="2022-10" db="EMBL/GenBank/DDBJ databases">
        <authorList>
            <person name="Botero Cardona J."/>
        </authorList>
    </citation>
    <scope>NUCLEOTIDE SEQUENCE</scope>
    <source>
        <strain evidence="2">LMG 31819</strain>
        <strain evidence="1">R-53529</strain>
    </source>
</reference>